<dbReference type="InterPro" id="IPR001343">
    <property type="entry name" value="Hemolysn_Ca-bd"/>
</dbReference>
<evidence type="ECO:0000313" key="4">
    <source>
        <dbReference type="Proteomes" id="UP000054197"/>
    </source>
</evidence>
<dbReference type="Proteomes" id="UP000054197">
    <property type="component" value="Unassembled WGS sequence"/>
</dbReference>
<proteinExistence type="predicted"/>
<dbReference type="Gene3D" id="2.150.10.10">
    <property type="entry name" value="Serralysin-like metalloprotease, C-terminal"/>
    <property type="match status" value="1"/>
</dbReference>
<name>A0A0W0HN38_PSEFL</name>
<dbReference type="GO" id="GO:0005509">
    <property type="term" value="F:calcium ion binding"/>
    <property type="evidence" value="ECO:0007669"/>
    <property type="project" value="InterPro"/>
</dbReference>
<protein>
    <recommendedName>
        <fullName evidence="5">Calcium-binding protein</fullName>
    </recommendedName>
</protein>
<comment type="caution">
    <text evidence="3">The sequence shown here is derived from an EMBL/GenBank/DDBJ whole genome shotgun (WGS) entry which is preliminary data.</text>
</comment>
<evidence type="ECO:0000256" key="1">
    <source>
        <dbReference type="ARBA" id="ARBA00022837"/>
    </source>
</evidence>
<dbReference type="SUPFAM" id="SSF51120">
    <property type="entry name" value="beta-Roll"/>
    <property type="match status" value="1"/>
</dbReference>
<evidence type="ECO:0000256" key="2">
    <source>
        <dbReference type="SAM" id="MobiDB-lite"/>
    </source>
</evidence>
<organism evidence="3 4">
    <name type="scientific">Pseudomonas fluorescens ICMP 11288</name>
    <dbReference type="NCBI Taxonomy" id="1198309"/>
    <lineage>
        <taxon>Bacteria</taxon>
        <taxon>Pseudomonadati</taxon>
        <taxon>Pseudomonadota</taxon>
        <taxon>Gammaproteobacteria</taxon>
        <taxon>Pseudomonadales</taxon>
        <taxon>Pseudomonadaceae</taxon>
        <taxon>Pseudomonas</taxon>
    </lineage>
</organism>
<dbReference type="EMBL" id="LKEF01000030">
    <property type="protein sequence ID" value="KTB62207.1"/>
    <property type="molecule type" value="Genomic_DNA"/>
</dbReference>
<reference evidence="3 4" key="1">
    <citation type="submission" date="2015-09" db="EMBL/GenBank/DDBJ databases">
        <title>Genome sequence of ICMP 11288.</title>
        <authorList>
            <person name="Visnovsky S."/>
            <person name="Lu A."/>
            <person name="Panda P."/>
            <person name="Pitman A."/>
        </authorList>
    </citation>
    <scope>NUCLEOTIDE SEQUENCE [LARGE SCALE GENOMIC DNA]</scope>
    <source>
        <strain evidence="3 4">ICMP 11288</strain>
    </source>
</reference>
<sequence length="259" mass="27690">MTVIASPTPISFSARHDQPSPKQESTVKIVHDRDSSGPVVTISVTHQRADIRIKKDANDNLVAYINGKPHPLHLPNSGLSTLNITTGQYSDFIKIDDNVRVTARVKSGDGNDFIQAGGGFTEVDAGDGDDQVQLSTGGGTARGGAGDDKLFGGAGNSRLYGDSGENFFSTDIPAYAPRLTQIYSSGTHDTIRANAGHVEVTVYSGKTDIHVAEEASANIKLEAFTTGSKITKAWGEFRRDVLIHGARRGRDEIINTRPD</sequence>
<gene>
    <name evidence="3" type="ORF">AO063_04585</name>
</gene>
<evidence type="ECO:0000313" key="3">
    <source>
        <dbReference type="EMBL" id="KTB62207.1"/>
    </source>
</evidence>
<dbReference type="AlphaFoldDB" id="A0A0W0HN38"/>
<keyword evidence="1" id="KW-0106">Calcium</keyword>
<dbReference type="PRINTS" id="PR00313">
    <property type="entry name" value="CABNDNGRPT"/>
</dbReference>
<dbReference type="Pfam" id="PF00353">
    <property type="entry name" value="HemolysinCabind"/>
    <property type="match status" value="1"/>
</dbReference>
<accession>A0A0W0HN38</accession>
<dbReference type="RefSeq" id="WP_058421133.1">
    <property type="nucleotide sequence ID" value="NZ_LKEF01000030.1"/>
</dbReference>
<evidence type="ECO:0008006" key="5">
    <source>
        <dbReference type="Google" id="ProtNLM"/>
    </source>
</evidence>
<dbReference type="InterPro" id="IPR011049">
    <property type="entry name" value="Serralysin-like_metalloprot_C"/>
</dbReference>
<feature type="region of interest" description="Disordered" evidence="2">
    <location>
        <begin position="1"/>
        <end position="25"/>
    </location>
</feature>